<dbReference type="AlphaFoldDB" id="A0A1J4JET5"/>
<protein>
    <recommendedName>
        <fullName evidence="3">SUN domain-containing protein</fullName>
    </recommendedName>
</protein>
<dbReference type="RefSeq" id="XP_068348909.1">
    <property type="nucleotide sequence ID" value="XM_068511842.1"/>
</dbReference>
<sequence length="215" mass="25082">MIFTFLFTQFIYSSEILDVGQAKNLVENLYTIESDIKEHLKNLQDFSARFDFLTSHDQKLKNKIRYLQYRNKLQAFNSDEIEIPLIAKRDIYTSGPYHSKSNSTTLINKITGGGKDFIFYPESDYASIQRIVFEETKVEKCIIKDFILSFKSSNPEQDNKLSQFTIYLNQTKQTFDLPTGVLFKELHITPLNTWGDETLICLPHFQAFGEKDFQP</sequence>
<dbReference type="GeneID" id="94846546"/>
<dbReference type="EMBL" id="MLAK01001223">
    <property type="protein sequence ID" value="OHS95772.1"/>
    <property type="molecule type" value="Genomic_DNA"/>
</dbReference>
<keyword evidence="2" id="KW-1185">Reference proteome</keyword>
<reference evidence="1" key="1">
    <citation type="submission" date="2016-10" db="EMBL/GenBank/DDBJ databases">
        <authorList>
            <person name="Benchimol M."/>
            <person name="Almeida L.G."/>
            <person name="Vasconcelos A.T."/>
            <person name="Perreira-Neves A."/>
            <person name="Rosa I.A."/>
            <person name="Tasca T."/>
            <person name="Bogo M.R."/>
            <person name="de Souza W."/>
        </authorList>
    </citation>
    <scope>NUCLEOTIDE SEQUENCE [LARGE SCALE GENOMIC DNA]</scope>
    <source>
        <strain evidence="1">K</strain>
    </source>
</reference>
<dbReference type="VEuPathDB" id="TrichDB:TRFO_38101"/>
<proteinExistence type="predicted"/>
<organism evidence="1 2">
    <name type="scientific">Tritrichomonas foetus</name>
    <dbReference type="NCBI Taxonomy" id="1144522"/>
    <lineage>
        <taxon>Eukaryota</taxon>
        <taxon>Metamonada</taxon>
        <taxon>Parabasalia</taxon>
        <taxon>Tritrichomonadida</taxon>
        <taxon>Tritrichomonadidae</taxon>
        <taxon>Tritrichomonas</taxon>
    </lineage>
</organism>
<comment type="caution">
    <text evidence="1">The sequence shown here is derived from an EMBL/GenBank/DDBJ whole genome shotgun (WGS) entry which is preliminary data.</text>
</comment>
<name>A0A1J4JET5_9EUKA</name>
<dbReference type="Proteomes" id="UP000179807">
    <property type="component" value="Unassembled WGS sequence"/>
</dbReference>
<accession>A0A1J4JET5</accession>
<evidence type="ECO:0008006" key="3">
    <source>
        <dbReference type="Google" id="ProtNLM"/>
    </source>
</evidence>
<evidence type="ECO:0000313" key="2">
    <source>
        <dbReference type="Proteomes" id="UP000179807"/>
    </source>
</evidence>
<gene>
    <name evidence="1" type="ORF">TRFO_38101</name>
</gene>
<evidence type="ECO:0000313" key="1">
    <source>
        <dbReference type="EMBL" id="OHS95772.1"/>
    </source>
</evidence>